<evidence type="ECO:0000256" key="1">
    <source>
        <dbReference type="SAM" id="MobiDB-lite"/>
    </source>
</evidence>
<sequence>MSELNLEDIFKGSSSKEINYIQYAIYLPPKESDQATRSYLRDTLDMIHSLTQPIIDDYIWQKDRFQLSIAYAQDQDPAYPFLFGASRFGDCINDEWFIVYLLQQISKDVPEAVIALNDNDGDVILIEAALDLPHWLDPSNSQNRVYLYRGQVHIIPLPTSPADIMQLNTGRLRRERAIDQVRTQPSTLASSGIQQAIADRTGPYPLAARQEHHRSRILLPSKAAFTLLSQPQLITYAIEAFYLRDPIAMKACAAMATFSPSEGMVETTIRFTKTSYAQAVSQKFYAPKPFRLPSMKEKKKYHAAELGMKVACGLEMLYHNSLASHGHNEESMETYDFEADKKFAAYLAHLDQLGYFRDQKKGSQLYRQLYAQAKEQYLMYKKEESLSEKPYCVPLEDLDVDDEETFKQSLSLLSLPRQTMDTLLSQYSDEALEKLLDRYSNEPEDSDDWMNVDPQQLEELLMKRMGTMNQSMMADLQKDFSPTESRQLEEGVDLEKMMSSFENFVENSKSGIDGVEFPNDLREFSDDEDEDEDEEDGAIQFDMNEFMRILKGTKHLESEKDLTEVMDEMDQEISGHEKISNSFTKLSKKDTEEDEEDEDEDAPVDVQLNLVKNVLESFKSQQGLPGPVGNMLSQFGFVLPGDNEEEEK</sequence>
<dbReference type="Proteomes" id="UP000093000">
    <property type="component" value="Unassembled WGS sequence"/>
</dbReference>
<feature type="compositionally biased region" description="Acidic residues" evidence="1">
    <location>
        <begin position="525"/>
        <end position="537"/>
    </location>
</feature>
<dbReference type="FunCoup" id="A0A1C7NFJ7">
    <property type="interactions" value="841"/>
</dbReference>
<dbReference type="OrthoDB" id="27237at2759"/>
<feature type="region of interest" description="Disordered" evidence="1">
    <location>
        <begin position="572"/>
        <end position="605"/>
    </location>
</feature>
<keyword evidence="3" id="KW-1185">Reference proteome</keyword>
<dbReference type="InterPro" id="IPR010770">
    <property type="entry name" value="Ecd"/>
</dbReference>
<comment type="caution">
    <text evidence="2">The sequence shown here is derived from an EMBL/GenBank/DDBJ whole genome shotgun (WGS) entry which is preliminary data.</text>
</comment>
<evidence type="ECO:0000313" key="3">
    <source>
        <dbReference type="Proteomes" id="UP000093000"/>
    </source>
</evidence>
<feature type="region of interest" description="Disordered" evidence="1">
    <location>
        <begin position="509"/>
        <end position="538"/>
    </location>
</feature>
<dbReference type="EMBL" id="LUGH01000192">
    <property type="protein sequence ID" value="OBZ87865.1"/>
    <property type="molecule type" value="Genomic_DNA"/>
</dbReference>
<dbReference type="PANTHER" id="PTHR13060">
    <property type="entry name" value="SGT1 PROTEIN HSGT1 SUPPRESSOR OF GCR2"/>
    <property type="match status" value="1"/>
</dbReference>
<dbReference type="Pfam" id="PF07093">
    <property type="entry name" value="SGT1"/>
    <property type="match status" value="2"/>
</dbReference>
<dbReference type="STRING" id="101091.A0A1C7NFJ7"/>
<dbReference type="PANTHER" id="PTHR13060:SF0">
    <property type="entry name" value="PROTEIN ECDYSONELESS HOMOLOG"/>
    <property type="match status" value="1"/>
</dbReference>
<protein>
    <submittedName>
        <fullName evidence="2">Protein SGT1</fullName>
    </submittedName>
</protein>
<gene>
    <name evidence="2" type="primary">ECD</name>
    <name evidence="2" type="ORF">A0J61_04087</name>
</gene>
<dbReference type="AlphaFoldDB" id="A0A1C7NFJ7"/>
<dbReference type="InParanoid" id="A0A1C7NFJ7"/>
<dbReference type="GO" id="GO:0005634">
    <property type="term" value="C:nucleus"/>
    <property type="evidence" value="ECO:0007669"/>
    <property type="project" value="TreeGrafter"/>
</dbReference>
<evidence type="ECO:0000313" key="2">
    <source>
        <dbReference type="EMBL" id="OBZ87865.1"/>
    </source>
</evidence>
<reference evidence="2 3" key="1">
    <citation type="submission" date="2016-03" db="EMBL/GenBank/DDBJ databases">
        <title>Choanephora cucurbitarum.</title>
        <authorList>
            <person name="Min B."/>
            <person name="Park H."/>
            <person name="Park J.-H."/>
            <person name="Shin H.-D."/>
            <person name="Choi I.-G."/>
        </authorList>
    </citation>
    <scope>NUCLEOTIDE SEQUENCE [LARGE SCALE GENOMIC DNA]</scope>
    <source>
        <strain evidence="2 3">KUS-F28377</strain>
    </source>
</reference>
<organism evidence="2 3">
    <name type="scientific">Choanephora cucurbitarum</name>
    <dbReference type="NCBI Taxonomy" id="101091"/>
    <lineage>
        <taxon>Eukaryota</taxon>
        <taxon>Fungi</taxon>
        <taxon>Fungi incertae sedis</taxon>
        <taxon>Mucoromycota</taxon>
        <taxon>Mucoromycotina</taxon>
        <taxon>Mucoromycetes</taxon>
        <taxon>Mucorales</taxon>
        <taxon>Mucorineae</taxon>
        <taxon>Choanephoraceae</taxon>
        <taxon>Choanephoroideae</taxon>
        <taxon>Choanephora</taxon>
    </lineage>
</organism>
<accession>A0A1C7NFJ7</accession>
<proteinExistence type="predicted"/>
<feature type="compositionally biased region" description="Acidic residues" evidence="1">
    <location>
        <begin position="592"/>
        <end position="603"/>
    </location>
</feature>
<name>A0A1C7NFJ7_9FUNG</name>